<dbReference type="Gene3D" id="3.40.50.1820">
    <property type="entry name" value="alpha/beta hydrolase"/>
    <property type="match status" value="1"/>
</dbReference>
<dbReference type="GO" id="GO:0006508">
    <property type="term" value="P:proteolysis"/>
    <property type="evidence" value="ECO:0007669"/>
    <property type="project" value="InterPro"/>
</dbReference>
<accession>A0A2W5L628</accession>
<evidence type="ECO:0000256" key="1">
    <source>
        <dbReference type="ARBA" id="ARBA00022801"/>
    </source>
</evidence>
<sequence>MKHYRFQWPLACGGRRAPAWAPLLLCAVAMPQVGASAWAQTAPAAAPVAQPDALLPRATLFRSPAYSEMQISPDGQRLAFLHPLDGVLNVWVAPIGDLAAAAPVTRFDNRPPDSFRWNADGRFLLILKDVGGEEHSQLWVANLASGAVTNMTGDPAVQTKIVRVSKRHPGEILVGMNIRDRRYRDIYRIDLATGARTEVFRNDPNYIDVVADPDFHIRLGVRGNADGSSTYMRLDPAGAAELMTIPLVSLRNSRILALDGDGKLAMLDSRGGDRAGVASIDLATGKRTILADAVRADIVDPLFDEASGTLIATREDPLVSEWTVRSDALRDEFAALEAAAAGPFKIADQTPDARRWLILETVPNRPDRYSWWDRGGRTLTPLVSTRPDLETRVLARRLPVTIPSRDGLILPSYLTLPADAAPGADGMPEKPVPLVLVVHGGPWLRDDLAFDNQHAWLADRGYAALSVNFRGSGGFGSDFMAKGDRKWSETMHNDLLDAVQWAIDKGVTTPDRVAVMGLSYGGYSTLVSLSFTPETFQCGVDLAGPSNLVRLIGAMPEWWTWQRPQFVNRVGDPSTKEGAAELMRRSPIARVDAITKPLLVTNGANDPRVMPDQSDEIVEAMTARGKPVSYAFYPDEGHVYAKDATNISFAAIAEHFLSQCLGGAAEPYGRDLAGSRVDMKAGAVLVPGLAEALKAAD</sequence>
<organism evidence="4 5">
    <name type="scientific">Sphingopyxis macrogoltabida</name>
    <name type="common">Sphingomonas macrogoltabidus</name>
    <dbReference type="NCBI Taxonomy" id="33050"/>
    <lineage>
        <taxon>Bacteria</taxon>
        <taxon>Pseudomonadati</taxon>
        <taxon>Pseudomonadota</taxon>
        <taxon>Alphaproteobacteria</taxon>
        <taxon>Sphingomonadales</taxon>
        <taxon>Sphingomonadaceae</taxon>
        <taxon>Sphingopyxis</taxon>
    </lineage>
</organism>
<gene>
    <name evidence="4" type="ORF">DI569_00295</name>
</gene>
<dbReference type="InterPro" id="IPR011042">
    <property type="entry name" value="6-blade_b-propeller_TolB-like"/>
</dbReference>
<evidence type="ECO:0000259" key="3">
    <source>
        <dbReference type="Pfam" id="PF00326"/>
    </source>
</evidence>
<evidence type="ECO:0000313" key="5">
    <source>
        <dbReference type="Proteomes" id="UP000248597"/>
    </source>
</evidence>
<dbReference type="AlphaFoldDB" id="A0A2W5L628"/>
<dbReference type="Proteomes" id="UP000248597">
    <property type="component" value="Unassembled WGS sequence"/>
</dbReference>
<protein>
    <submittedName>
        <fullName evidence="4">S9 family peptidase</fullName>
    </submittedName>
</protein>
<reference evidence="4 5" key="1">
    <citation type="submission" date="2017-08" db="EMBL/GenBank/DDBJ databases">
        <title>Infants hospitalized years apart are colonized by the same room-sourced microbial strains.</title>
        <authorList>
            <person name="Brooks B."/>
            <person name="Olm M.R."/>
            <person name="Firek B.A."/>
            <person name="Baker R."/>
            <person name="Thomas B.C."/>
            <person name="Morowitz M.J."/>
            <person name="Banfield J.F."/>
        </authorList>
    </citation>
    <scope>NUCLEOTIDE SEQUENCE [LARGE SCALE GENOMIC DNA]</scope>
    <source>
        <strain evidence="4">S2_005_003_R2_47</strain>
    </source>
</reference>
<dbReference type="PANTHER" id="PTHR42776:SF27">
    <property type="entry name" value="DIPEPTIDYL PEPTIDASE FAMILY MEMBER 6"/>
    <property type="match status" value="1"/>
</dbReference>
<dbReference type="Gene3D" id="2.120.10.30">
    <property type="entry name" value="TolB, C-terminal domain"/>
    <property type="match status" value="1"/>
</dbReference>
<name>A0A2W5L628_SPHMC</name>
<dbReference type="InterPro" id="IPR001375">
    <property type="entry name" value="Peptidase_S9_cat"/>
</dbReference>
<dbReference type="PANTHER" id="PTHR42776">
    <property type="entry name" value="SERINE PEPTIDASE S9 FAMILY MEMBER"/>
    <property type="match status" value="1"/>
</dbReference>
<dbReference type="Pfam" id="PF00326">
    <property type="entry name" value="Peptidase_S9"/>
    <property type="match status" value="1"/>
</dbReference>
<dbReference type="InterPro" id="IPR029058">
    <property type="entry name" value="AB_hydrolase_fold"/>
</dbReference>
<keyword evidence="2" id="KW-0732">Signal</keyword>
<feature type="chain" id="PRO_5015872754" evidence="2">
    <location>
        <begin position="22"/>
        <end position="697"/>
    </location>
</feature>
<dbReference type="SUPFAM" id="SSF69304">
    <property type="entry name" value="Tricorn protease N-terminal domain"/>
    <property type="match status" value="1"/>
</dbReference>
<dbReference type="GO" id="GO:0004252">
    <property type="term" value="F:serine-type endopeptidase activity"/>
    <property type="evidence" value="ECO:0007669"/>
    <property type="project" value="TreeGrafter"/>
</dbReference>
<evidence type="ECO:0000313" key="4">
    <source>
        <dbReference type="EMBL" id="PZQ24656.1"/>
    </source>
</evidence>
<feature type="domain" description="Peptidase S9 prolyl oligopeptidase catalytic" evidence="3">
    <location>
        <begin position="450"/>
        <end position="663"/>
    </location>
</feature>
<proteinExistence type="predicted"/>
<feature type="signal peptide" evidence="2">
    <location>
        <begin position="1"/>
        <end position="21"/>
    </location>
</feature>
<evidence type="ECO:0000256" key="2">
    <source>
        <dbReference type="SAM" id="SignalP"/>
    </source>
</evidence>
<comment type="caution">
    <text evidence="4">The sequence shown here is derived from an EMBL/GenBank/DDBJ whole genome shotgun (WGS) entry which is preliminary data.</text>
</comment>
<dbReference type="SUPFAM" id="SSF53474">
    <property type="entry name" value="alpha/beta-Hydrolases"/>
    <property type="match status" value="1"/>
</dbReference>
<dbReference type="EMBL" id="QFPJ01000001">
    <property type="protein sequence ID" value="PZQ24656.1"/>
    <property type="molecule type" value="Genomic_DNA"/>
</dbReference>
<keyword evidence="1" id="KW-0378">Hydrolase</keyword>